<dbReference type="GO" id="GO:0005886">
    <property type="term" value="C:plasma membrane"/>
    <property type="evidence" value="ECO:0007669"/>
    <property type="project" value="UniProtKB-SubCell"/>
</dbReference>
<comment type="subcellular location">
    <subcellularLocation>
        <location evidence="1">Cell inner membrane</location>
    </subcellularLocation>
</comment>
<evidence type="ECO:0000256" key="6">
    <source>
        <dbReference type="ARBA" id="ARBA00023315"/>
    </source>
</evidence>
<dbReference type="InterPro" id="IPR004960">
    <property type="entry name" value="LipA_acyltrans"/>
</dbReference>
<gene>
    <name evidence="8" type="ORF">Q9312_12340</name>
</gene>
<evidence type="ECO:0000256" key="2">
    <source>
        <dbReference type="ARBA" id="ARBA00022475"/>
    </source>
</evidence>
<evidence type="ECO:0000313" key="8">
    <source>
        <dbReference type="EMBL" id="WMS86007.1"/>
    </source>
</evidence>
<keyword evidence="5 7" id="KW-0472">Membrane</keyword>
<sequence>MPSSLSTLDRMKTLLLVSVFKLMSCLPFSWLRVIGKLFGRMAYFTNTRNTKVTRRNIELCFPELSRDTKETLVKNSAIHSSQCVLESAWVWFKSVDKILPKFEKVEGLEHFEAAKAAGKPVVFTGAHMGNWEALLNWVAQKTPSAIAYKMPKNLAMDPIIRKSREKSGVKMITGNRAGVKQMFDCLLQGETFVILSDQRPGKKGGVFAPFFNLPALTMTIVQKLVQKTDAQLLYFHALRTETGYKVQIVPASFNLEEQDEVLFAEHLNRGLTNLIAQHPEQFEWSYRRFRPLPDGYEPVYRELS</sequence>
<keyword evidence="2" id="KW-1003">Cell membrane</keyword>
<keyword evidence="9" id="KW-1185">Reference proteome</keyword>
<organism evidence="8 9">
    <name type="scientific">Pleionea litopenaei</name>
    <dbReference type="NCBI Taxonomy" id="3070815"/>
    <lineage>
        <taxon>Bacteria</taxon>
        <taxon>Pseudomonadati</taxon>
        <taxon>Pseudomonadota</taxon>
        <taxon>Gammaproteobacteria</taxon>
        <taxon>Oceanospirillales</taxon>
        <taxon>Pleioneaceae</taxon>
        <taxon>Pleionea</taxon>
    </lineage>
</organism>
<dbReference type="AlphaFoldDB" id="A0AA51RQY1"/>
<dbReference type="Pfam" id="PF03279">
    <property type="entry name" value="Lip_A_acyltrans"/>
    <property type="match status" value="1"/>
</dbReference>
<protein>
    <submittedName>
        <fullName evidence="8">Lysophospholipid acyltransferase family protein</fullName>
    </submittedName>
</protein>
<keyword evidence="6 8" id="KW-0012">Acyltransferase</keyword>
<name>A0AA51RQY1_9GAMM</name>
<dbReference type="PANTHER" id="PTHR30606">
    <property type="entry name" value="LIPID A BIOSYNTHESIS LAUROYL ACYLTRANSFERASE"/>
    <property type="match status" value="1"/>
</dbReference>
<dbReference type="PANTHER" id="PTHR30606:SF10">
    <property type="entry name" value="PHOSPHATIDYLINOSITOL MANNOSIDE ACYLTRANSFERASE"/>
    <property type="match status" value="1"/>
</dbReference>
<dbReference type="CDD" id="cd07984">
    <property type="entry name" value="LPLAT_LABLAT-like"/>
    <property type="match status" value="1"/>
</dbReference>
<dbReference type="KEGG" id="plei:Q9312_12340"/>
<keyword evidence="7" id="KW-1133">Transmembrane helix</keyword>
<dbReference type="EMBL" id="CP133548">
    <property type="protein sequence ID" value="WMS86007.1"/>
    <property type="molecule type" value="Genomic_DNA"/>
</dbReference>
<evidence type="ECO:0000256" key="3">
    <source>
        <dbReference type="ARBA" id="ARBA00022519"/>
    </source>
</evidence>
<keyword evidence="3" id="KW-0997">Cell inner membrane</keyword>
<evidence type="ECO:0000256" key="5">
    <source>
        <dbReference type="ARBA" id="ARBA00023136"/>
    </source>
</evidence>
<evidence type="ECO:0000256" key="7">
    <source>
        <dbReference type="SAM" id="Phobius"/>
    </source>
</evidence>
<dbReference type="Proteomes" id="UP001239782">
    <property type="component" value="Chromosome"/>
</dbReference>
<dbReference type="PIRSF" id="PIRSF026649">
    <property type="entry name" value="MsbB"/>
    <property type="match status" value="1"/>
</dbReference>
<feature type="transmembrane region" description="Helical" evidence="7">
    <location>
        <begin position="12"/>
        <end position="31"/>
    </location>
</feature>
<accession>A0AA51RQY1</accession>
<proteinExistence type="predicted"/>
<evidence type="ECO:0000256" key="1">
    <source>
        <dbReference type="ARBA" id="ARBA00004533"/>
    </source>
</evidence>
<dbReference type="GO" id="GO:0016746">
    <property type="term" value="F:acyltransferase activity"/>
    <property type="evidence" value="ECO:0007669"/>
    <property type="project" value="UniProtKB-KW"/>
</dbReference>
<evidence type="ECO:0000313" key="9">
    <source>
        <dbReference type="Proteomes" id="UP001239782"/>
    </source>
</evidence>
<dbReference type="GO" id="GO:0009247">
    <property type="term" value="P:glycolipid biosynthetic process"/>
    <property type="evidence" value="ECO:0007669"/>
    <property type="project" value="UniProtKB-ARBA"/>
</dbReference>
<dbReference type="RefSeq" id="WP_309201159.1">
    <property type="nucleotide sequence ID" value="NZ_CP133548.1"/>
</dbReference>
<keyword evidence="4" id="KW-0808">Transferase</keyword>
<keyword evidence="7" id="KW-0812">Transmembrane</keyword>
<evidence type="ECO:0000256" key="4">
    <source>
        <dbReference type="ARBA" id="ARBA00022679"/>
    </source>
</evidence>
<reference evidence="8 9" key="1">
    <citation type="submission" date="2023-08" db="EMBL/GenBank/DDBJ databases">
        <title>Pleionea litopenaei sp. nov., isolated from stomach of juvenile Litopenaeus vannamei.</title>
        <authorList>
            <person name="Rho A.M."/>
            <person name="Hwang C.Y."/>
        </authorList>
    </citation>
    <scope>NUCLEOTIDE SEQUENCE [LARGE SCALE GENOMIC DNA]</scope>
    <source>
        <strain evidence="8 9">HL-JVS1</strain>
    </source>
</reference>